<dbReference type="EMBL" id="CP030104">
    <property type="protein sequence ID" value="AWX43676.1"/>
    <property type="molecule type" value="Genomic_DNA"/>
</dbReference>
<evidence type="ECO:0000313" key="8">
    <source>
        <dbReference type="EMBL" id="AWX43676.1"/>
    </source>
</evidence>
<evidence type="ECO:0000256" key="3">
    <source>
        <dbReference type="ARBA" id="ARBA00022723"/>
    </source>
</evidence>
<dbReference type="PANTHER" id="PTHR45953:SF1">
    <property type="entry name" value="IDURONATE 2-SULFATASE"/>
    <property type="match status" value="1"/>
</dbReference>
<name>A0A2Z4LPD6_9FLAO</name>
<dbReference type="GO" id="GO:0005737">
    <property type="term" value="C:cytoplasm"/>
    <property type="evidence" value="ECO:0007669"/>
    <property type="project" value="TreeGrafter"/>
</dbReference>
<comment type="similarity">
    <text evidence="2">Belongs to the sulfatase family.</text>
</comment>
<dbReference type="Proteomes" id="UP000248536">
    <property type="component" value="Chromosome"/>
</dbReference>
<evidence type="ECO:0000256" key="1">
    <source>
        <dbReference type="ARBA" id="ARBA00001913"/>
    </source>
</evidence>
<evidence type="ECO:0000259" key="7">
    <source>
        <dbReference type="Pfam" id="PF00884"/>
    </source>
</evidence>
<reference evidence="8 9" key="1">
    <citation type="submission" date="2018-06" db="EMBL/GenBank/DDBJ databases">
        <title>Spongiibacterium sp. HME9304 Genome sequencing and assembly.</title>
        <authorList>
            <person name="Kang H."/>
            <person name="Kim H."/>
            <person name="Joh K."/>
        </authorList>
    </citation>
    <scope>NUCLEOTIDE SEQUENCE [LARGE SCALE GENOMIC DNA]</scope>
    <source>
        <strain evidence="8 9">HME9304</strain>
    </source>
</reference>
<gene>
    <name evidence="8" type="ORF">HME9304_00667</name>
</gene>
<dbReference type="OrthoDB" id="9763552at2"/>
<dbReference type="EC" id="3.1.6.13" evidence="8"/>
<dbReference type="InterPro" id="IPR035874">
    <property type="entry name" value="IDS"/>
</dbReference>
<evidence type="ECO:0000256" key="2">
    <source>
        <dbReference type="ARBA" id="ARBA00008779"/>
    </source>
</evidence>
<evidence type="ECO:0000256" key="4">
    <source>
        <dbReference type="ARBA" id="ARBA00022729"/>
    </source>
</evidence>
<dbReference type="GO" id="GO:0046872">
    <property type="term" value="F:metal ion binding"/>
    <property type="evidence" value="ECO:0007669"/>
    <property type="project" value="UniProtKB-KW"/>
</dbReference>
<dbReference type="PROSITE" id="PS51257">
    <property type="entry name" value="PROKAR_LIPOPROTEIN"/>
    <property type="match status" value="1"/>
</dbReference>
<keyword evidence="5 8" id="KW-0378">Hydrolase</keyword>
<dbReference type="SUPFAM" id="SSF53649">
    <property type="entry name" value="Alkaline phosphatase-like"/>
    <property type="match status" value="1"/>
</dbReference>
<dbReference type="CDD" id="cd16030">
    <property type="entry name" value="iduronate-2-sulfatase"/>
    <property type="match status" value="1"/>
</dbReference>
<protein>
    <submittedName>
        <fullName evidence="8">Iduronate-2-sulfatase</fullName>
        <ecNumber evidence="8">3.1.6.13</ecNumber>
    </submittedName>
</protein>
<keyword evidence="6" id="KW-0106">Calcium</keyword>
<dbReference type="InterPro" id="IPR000917">
    <property type="entry name" value="Sulfatase_N"/>
</dbReference>
<dbReference type="Gene3D" id="3.40.720.10">
    <property type="entry name" value="Alkaline Phosphatase, subunit A"/>
    <property type="match status" value="1"/>
</dbReference>
<dbReference type="KEGG" id="spon:HME9304_00667"/>
<accession>A0A2Z4LPD6</accession>
<comment type="cofactor">
    <cofactor evidence="1">
        <name>Ca(2+)</name>
        <dbReference type="ChEBI" id="CHEBI:29108"/>
    </cofactor>
</comment>
<evidence type="ECO:0000256" key="5">
    <source>
        <dbReference type="ARBA" id="ARBA00022801"/>
    </source>
</evidence>
<feature type="domain" description="Sulfatase N-terminal" evidence="7">
    <location>
        <begin position="43"/>
        <end position="391"/>
    </location>
</feature>
<proteinExistence type="inferred from homology"/>
<dbReference type="InterPro" id="IPR017850">
    <property type="entry name" value="Alkaline_phosphatase_core_sf"/>
</dbReference>
<keyword evidence="4" id="KW-0732">Signal</keyword>
<dbReference type="PANTHER" id="PTHR45953">
    <property type="entry name" value="IDURONATE 2-SULFATASE"/>
    <property type="match status" value="1"/>
</dbReference>
<evidence type="ECO:0000313" key="9">
    <source>
        <dbReference type="Proteomes" id="UP000248536"/>
    </source>
</evidence>
<keyword evidence="9" id="KW-1185">Reference proteome</keyword>
<sequence length="492" mass="55846">MELKSKNFIALITLFIVVGCGFKSGKSLSLNSKSGTEANAEKQNILFIAIDDLRPMISSYGETQMVTPNIDRLASEGIQFNNAFTNIAVCGASRASIMTGIRPSYRRFNDYTSRASTDVPNAVTLNQLFKENGYETISYGKIYHHPDDNKEHWTEMDNGSKQNDYQDLNSIAKRLNGELGSHGKKGPVIEYPDVSDYSYNDGKVTKKAINKLRELKTSNKPFFMALGYVAPHLPFIQPKKYWDLYNHESIELAKNGYQPENAPYISMASQHYSSELRNMYLDIPKKGNLNDELSRNLVHGYYASVSYMDALIGEVIQSLDDLGLRENTTIVLWSDHGFFLGEHGMWCKHSTFYEAIKIPLIISSSKYKNNQTTQSMTELVDIYPTLCDIAQLDAPDYLHGMSLIPVLTNPEKILKTEIYTRYKEGEAVVDIDYSYTEFYRDGQYLGNMLYNLNTDSEQNTNISKEPSAAALVVKYKEKLKIMRDKVDKDPIQ</sequence>
<dbReference type="RefSeq" id="WP_112377232.1">
    <property type="nucleotide sequence ID" value="NZ_CP030104.1"/>
</dbReference>
<organism evidence="8 9">
    <name type="scientific">Flagellimonas maritima</name>
    <dbReference type="NCBI Taxonomy" id="1383885"/>
    <lineage>
        <taxon>Bacteria</taxon>
        <taxon>Pseudomonadati</taxon>
        <taxon>Bacteroidota</taxon>
        <taxon>Flavobacteriia</taxon>
        <taxon>Flavobacteriales</taxon>
        <taxon>Flavobacteriaceae</taxon>
        <taxon>Flagellimonas</taxon>
    </lineage>
</organism>
<keyword evidence="3" id="KW-0479">Metal-binding</keyword>
<dbReference type="AlphaFoldDB" id="A0A2Z4LPD6"/>
<dbReference type="GO" id="GO:0004423">
    <property type="term" value="F:iduronate-2-sulfatase activity"/>
    <property type="evidence" value="ECO:0007669"/>
    <property type="project" value="UniProtKB-EC"/>
</dbReference>
<dbReference type="Pfam" id="PF00884">
    <property type="entry name" value="Sulfatase"/>
    <property type="match status" value="1"/>
</dbReference>
<evidence type="ECO:0000256" key="6">
    <source>
        <dbReference type="ARBA" id="ARBA00022837"/>
    </source>
</evidence>